<reference evidence="1 2" key="1">
    <citation type="submission" date="2020-02" db="EMBL/GenBank/DDBJ databases">
        <title>Draft genome sequence of Haematococcus lacustris strain NIES-144.</title>
        <authorList>
            <person name="Morimoto D."/>
            <person name="Nakagawa S."/>
            <person name="Yoshida T."/>
            <person name="Sawayama S."/>
        </authorList>
    </citation>
    <scope>NUCLEOTIDE SEQUENCE [LARGE SCALE GENOMIC DNA]</scope>
    <source>
        <strain evidence="1 2">NIES-144</strain>
    </source>
</reference>
<dbReference type="Gene3D" id="1.25.70.10">
    <property type="entry name" value="Transcription termination factor 3, mitochondrial"/>
    <property type="match status" value="1"/>
</dbReference>
<dbReference type="Proteomes" id="UP000485058">
    <property type="component" value="Unassembled WGS sequence"/>
</dbReference>
<proteinExistence type="predicted"/>
<gene>
    <name evidence="1" type="ORF">HaLaN_20688</name>
</gene>
<name>A0A699ZM64_HAELA</name>
<dbReference type="InterPro" id="IPR038538">
    <property type="entry name" value="MTERF_sf"/>
</dbReference>
<organism evidence="1 2">
    <name type="scientific">Haematococcus lacustris</name>
    <name type="common">Green alga</name>
    <name type="synonym">Haematococcus pluvialis</name>
    <dbReference type="NCBI Taxonomy" id="44745"/>
    <lineage>
        <taxon>Eukaryota</taxon>
        <taxon>Viridiplantae</taxon>
        <taxon>Chlorophyta</taxon>
        <taxon>core chlorophytes</taxon>
        <taxon>Chlorophyceae</taxon>
        <taxon>CS clade</taxon>
        <taxon>Chlamydomonadales</taxon>
        <taxon>Haematococcaceae</taxon>
        <taxon>Haematococcus</taxon>
    </lineage>
</organism>
<protein>
    <submittedName>
        <fullName evidence="1">Uncharacterized protein</fullName>
    </submittedName>
</protein>
<sequence>MVQAQPQLLLQSPSTLGSKVDALGPLLGLGPARVRELLAAAPGLLRRSPRAVQQRHQALLELFTNLPHSYTMELLAAAPGLLEFSPAALQAKFNALVAK</sequence>
<comment type="caution">
    <text evidence="1">The sequence shown here is derived from an EMBL/GenBank/DDBJ whole genome shotgun (WGS) entry which is preliminary data.</text>
</comment>
<evidence type="ECO:0000313" key="1">
    <source>
        <dbReference type="EMBL" id="GFH23125.1"/>
    </source>
</evidence>
<evidence type="ECO:0000313" key="2">
    <source>
        <dbReference type="Proteomes" id="UP000485058"/>
    </source>
</evidence>
<accession>A0A699ZM64</accession>
<dbReference type="AlphaFoldDB" id="A0A699ZM64"/>
<dbReference type="EMBL" id="BLLF01002198">
    <property type="protein sequence ID" value="GFH23125.1"/>
    <property type="molecule type" value="Genomic_DNA"/>
</dbReference>
<keyword evidence="2" id="KW-1185">Reference proteome</keyword>